<feature type="transmembrane region" description="Helical" evidence="7">
    <location>
        <begin position="77"/>
        <end position="98"/>
    </location>
</feature>
<name>A0A5S3XL47_9GAMM</name>
<dbReference type="EMBL" id="PNCK01000020">
    <property type="protein sequence ID" value="TMP44632.1"/>
    <property type="molecule type" value="Genomic_DNA"/>
</dbReference>
<organism evidence="9 11">
    <name type="scientific">Pseudoalteromonas citrea</name>
    <dbReference type="NCBI Taxonomy" id="43655"/>
    <lineage>
        <taxon>Bacteria</taxon>
        <taxon>Pseudomonadati</taxon>
        <taxon>Pseudomonadota</taxon>
        <taxon>Gammaproteobacteria</taxon>
        <taxon>Alteromonadales</taxon>
        <taxon>Pseudoalteromonadaceae</taxon>
        <taxon>Pseudoalteromonas</taxon>
    </lineage>
</organism>
<comment type="subcellular location">
    <subcellularLocation>
        <location evidence="1">Cell membrane</location>
        <topology evidence="1">Multi-pass membrane protein</topology>
    </subcellularLocation>
</comment>
<evidence type="ECO:0000256" key="2">
    <source>
        <dbReference type="ARBA" id="ARBA00007977"/>
    </source>
</evidence>
<evidence type="ECO:0000313" key="11">
    <source>
        <dbReference type="Proteomes" id="UP000307706"/>
    </source>
</evidence>
<feature type="transmembrane region" description="Helical" evidence="7">
    <location>
        <begin position="254"/>
        <end position="272"/>
    </location>
</feature>
<feature type="transmembrane region" description="Helical" evidence="7">
    <location>
        <begin position="104"/>
        <end position="127"/>
    </location>
</feature>
<dbReference type="Proteomes" id="UP000307706">
    <property type="component" value="Unassembled WGS sequence"/>
</dbReference>
<comment type="caution">
    <text evidence="9">The sequence shown here is derived from an EMBL/GenBank/DDBJ whole genome shotgun (WGS) entry which is preliminary data.</text>
</comment>
<proteinExistence type="inferred from homology"/>
<protein>
    <submittedName>
        <fullName evidence="8 9">Sulfate exporter family transporter</fullName>
    </submittedName>
</protein>
<dbReference type="RefSeq" id="WP_138595809.1">
    <property type="nucleotide sequence ID" value="NZ_PNCK01000020.1"/>
</dbReference>
<evidence type="ECO:0000256" key="7">
    <source>
        <dbReference type="SAM" id="Phobius"/>
    </source>
</evidence>
<dbReference type="Pfam" id="PF03601">
    <property type="entry name" value="Cons_hypoth698"/>
    <property type="match status" value="1"/>
</dbReference>
<dbReference type="PANTHER" id="PTHR30106:SF1">
    <property type="entry name" value="UPF0324 MEMBRANE PROTEIN FN0533"/>
    <property type="match status" value="1"/>
</dbReference>
<feature type="transmembrane region" description="Helical" evidence="7">
    <location>
        <begin position="7"/>
        <end position="31"/>
    </location>
</feature>
<dbReference type="PANTHER" id="PTHR30106">
    <property type="entry name" value="INNER MEMBRANE PROTEIN YEIH-RELATED"/>
    <property type="match status" value="1"/>
</dbReference>
<evidence type="ECO:0000256" key="3">
    <source>
        <dbReference type="ARBA" id="ARBA00022475"/>
    </source>
</evidence>
<reference evidence="10 11" key="1">
    <citation type="submission" date="2017-12" db="EMBL/GenBank/DDBJ databases">
        <authorList>
            <person name="Paulsen S."/>
            <person name="Gram L.K."/>
        </authorList>
    </citation>
    <scope>NUCLEOTIDE SEQUENCE [LARGE SCALE GENOMIC DNA]</scope>
    <source>
        <strain evidence="9 11">S2231</strain>
        <strain evidence="8 10">S2233</strain>
    </source>
</reference>
<dbReference type="OrthoDB" id="5393513at2"/>
<evidence type="ECO:0000313" key="10">
    <source>
        <dbReference type="Proteomes" id="UP000305730"/>
    </source>
</evidence>
<gene>
    <name evidence="9" type="ORF">CWB96_16355</name>
    <name evidence="8" type="ORF">CWB97_06210</name>
</gene>
<keyword evidence="3" id="KW-1003">Cell membrane</keyword>
<keyword evidence="6 7" id="KW-0472">Membrane</keyword>
<feature type="transmembrane region" description="Helical" evidence="7">
    <location>
        <begin position="134"/>
        <end position="160"/>
    </location>
</feature>
<feature type="transmembrane region" description="Helical" evidence="7">
    <location>
        <begin position="284"/>
        <end position="302"/>
    </location>
</feature>
<keyword evidence="4 7" id="KW-0812">Transmembrane</keyword>
<reference evidence="9" key="3">
    <citation type="submission" date="2019-09" db="EMBL/GenBank/DDBJ databases">
        <title>Co-occurence of chitin degradation, pigmentation and bioactivity in marine Pseudoalteromonas.</title>
        <authorList>
            <person name="Sonnenschein E.C."/>
            <person name="Bech P.K."/>
        </authorList>
    </citation>
    <scope>NUCLEOTIDE SEQUENCE</scope>
    <source>
        <strain evidence="9">S2231</strain>
    </source>
</reference>
<keyword evidence="5 7" id="KW-1133">Transmembrane helix</keyword>
<sequence length="308" mass="33147">MVPLHTVGFFLLFLLSFTPFVGPALALFMGIAFTWFFGNPMVALSSKTSKWMLKVAVIGLGFNVNIYDVLEVGRSSIVLTIVSITAIIGLGEILTQLFRLNKNTGVLISFGTAICGGSAIAAMAPVIKAKEHEIAVALTVVFLLNAIGLMIFPSIGLYFGLSDQQFAVWAALAIHDTSSVVAAAATFGPLAVGIATTIKLTRAMWIIPYTALAGVFWKSEEKASIPLFIVGFLMAALCNTWFDQANFVWQTLYAGAKHVLVATLFLIGAGVSRKILVETGWRPFAMAMILWIIVSSTLLLLIKDGYIS</sequence>
<feature type="transmembrane region" description="Helical" evidence="7">
    <location>
        <begin position="223"/>
        <end position="242"/>
    </location>
</feature>
<evidence type="ECO:0000256" key="6">
    <source>
        <dbReference type="ARBA" id="ARBA00023136"/>
    </source>
</evidence>
<evidence type="ECO:0000256" key="5">
    <source>
        <dbReference type="ARBA" id="ARBA00022989"/>
    </source>
</evidence>
<keyword evidence="10" id="KW-1185">Reference proteome</keyword>
<dbReference type="Proteomes" id="UP000305730">
    <property type="component" value="Unassembled WGS sequence"/>
</dbReference>
<dbReference type="GO" id="GO:0005886">
    <property type="term" value="C:plasma membrane"/>
    <property type="evidence" value="ECO:0007669"/>
    <property type="project" value="UniProtKB-SubCell"/>
</dbReference>
<evidence type="ECO:0000256" key="4">
    <source>
        <dbReference type="ARBA" id="ARBA00022692"/>
    </source>
</evidence>
<dbReference type="AlphaFoldDB" id="A0A5S3XL47"/>
<comment type="similarity">
    <text evidence="2">Belongs to the UPF0324 family.</text>
</comment>
<accession>A0A5S3XL47</accession>
<evidence type="ECO:0000313" key="9">
    <source>
        <dbReference type="EMBL" id="TMP55837.1"/>
    </source>
</evidence>
<reference evidence="10 11" key="2">
    <citation type="submission" date="2019-06" db="EMBL/GenBank/DDBJ databases">
        <title>Co-occurence of chitin degradation, pigmentation and bioactivity in marine Pseudoalteromonas.</title>
        <authorList>
            <person name="Sonnenschein E.C."/>
            <person name="Bech P.K."/>
        </authorList>
    </citation>
    <scope>NUCLEOTIDE SEQUENCE [LARGE SCALE GENOMIC DNA]</scope>
    <source>
        <strain evidence="11">S2231</strain>
        <strain evidence="8 10">S2233</strain>
    </source>
</reference>
<evidence type="ECO:0000256" key="1">
    <source>
        <dbReference type="ARBA" id="ARBA00004651"/>
    </source>
</evidence>
<dbReference type="EMBL" id="PNCL01000093">
    <property type="protein sequence ID" value="TMP55837.1"/>
    <property type="molecule type" value="Genomic_DNA"/>
</dbReference>
<evidence type="ECO:0000313" key="8">
    <source>
        <dbReference type="EMBL" id="TMP44632.1"/>
    </source>
</evidence>
<dbReference type="InterPro" id="IPR018383">
    <property type="entry name" value="UPF0324_pro"/>
</dbReference>